<reference evidence="1 2" key="2">
    <citation type="submission" date="2018-11" db="EMBL/GenBank/DDBJ databases">
        <authorList>
            <consortium name="Pathogen Informatics"/>
        </authorList>
    </citation>
    <scope>NUCLEOTIDE SEQUENCE [LARGE SCALE GENOMIC DNA]</scope>
    <source>
        <strain evidence="1 2">NST_G2</strain>
    </source>
</reference>
<evidence type="ECO:0000313" key="3">
    <source>
        <dbReference type="WBParaSite" id="SSLN_0001796101-mRNA-1"/>
    </source>
</evidence>
<reference evidence="3" key="1">
    <citation type="submission" date="2016-06" db="UniProtKB">
        <authorList>
            <consortium name="WormBaseParasite"/>
        </authorList>
    </citation>
    <scope>IDENTIFICATION</scope>
</reference>
<evidence type="ECO:0000313" key="2">
    <source>
        <dbReference type="Proteomes" id="UP000275846"/>
    </source>
</evidence>
<dbReference type="OrthoDB" id="10519989at2759"/>
<keyword evidence="2" id="KW-1185">Reference proteome</keyword>
<evidence type="ECO:0000313" key="1">
    <source>
        <dbReference type="EMBL" id="VDM03690.1"/>
    </source>
</evidence>
<protein>
    <submittedName>
        <fullName evidence="3">Velvet domain-containing protein</fullName>
    </submittedName>
</protein>
<dbReference type="WBParaSite" id="SSLN_0001796101-mRNA-1">
    <property type="protein sequence ID" value="SSLN_0001796101-mRNA-1"/>
    <property type="gene ID" value="SSLN_0001796101"/>
</dbReference>
<sequence length="420" mass="47216">MERKRLFFRDVTTNARRQKSKRSYKDILKTSLKQLQISPVTCKDLVQDRPTCRISVETGGAIYEANRITTAEAIRAAHKSQAPWINTANALALPTNPTISTAVPAASDPMMTTTPTTDSNFIDAPPPTITDFILTLPLPAPITVTDTTCPTPTTPTSTASLYQRWGIGNNLSSLRSHIHLTNRSGQSLANTSHRDWRTSAWSTSTQQRLSPLMPSLSMRIHSSHGPARSHVHPRKRNPPRYQHILRTHQHFPYSSHEVDYQYQQQSPRRLSHSLSILTAKQLGPWLYIFSGQFDSVRLLLRTLDLPSSEPALTVGRFVLEVYSNRAKQPASSALRFLVDGEDATESVHFCKPLIDYGGQRLCAADKFISFLQSEGDAGFWRLKPPVKVKHQKPEDKSLNIFERICQRTSLEELLPSEMVV</sequence>
<dbReference type="AlphaFoldDB" id="A0A183TLF6"/>
<dbReference type="Proteomes" id="UP000275846">
    <property type="component" value="Unassembled WGS sequence"/>
</dbReference>
<organism evidence="3">
    <name type="scientific">Schistocephalus solidus</name>
    <name type="common">Tapeworm</name>
    <dbReference type="NCBI Taxonomy" id="70667"/>
    <lineage>
        <taxon>Eukaryota</taxon>
        <taxon>Metazoa</taxon>
        <taxon>Spiralia</taxon>
        <taxon>Lophotrochozoa</taxon>
        <taxon>Platyhelminthes</taxon>
        <taxon>Cestoda</taxon>
        <taxon>Eucestoda</taxon>
        <taxon>Diphyllobothriidea</taxon>
        <taxon>Diphyllobothriidae</taxon>
        <taxon>Schistocephalus</taxon>
    </lineage>
</organism>
<gene>
    <name evidence="1" type="ORF">SSLN_LOCUS17304</name>
</gene>
<name>A0A183TLF6_SCHSO</name>
<dbReference type="EMBL" id="UYSU01042304">
    <property type="protein sequence ID" value="VDM03690.1"/>
    <property type="molecule type" value="Genomic_DNA"/>
</dbReference>
<accession>A0A183TLF6</accession>
<proteinExistence type="predicted"/>